<name>A0A844RKM3_EGGLN</name>
<reference evidence="1 2" key="1">
    <citation type="submission" date="2019-11" db="EMBL/GenBank/DDBJ databases">
        <title>Whole genome shotgun sequencing (WGS) data from Adlercreutzia equolifaciens ResAG-91, Eggerthella lenta MRI-F36, MRI-F37, MRI-F40, ResAG-49, ResAG-88, ResAG-121, ResAG-145, and Gordonibacter sp. ResAG-5, ResAG-26, ResAG-43, ResAG-50, ResAG-59.</title>
        <authorList>
            <person name="Stoll D.A."/>
            <person name="Danylec N."/>
            <person name="Franz C.M.A.P."/>
            <person name="Huch M."/>
        </authorList>
    </citation>
    <scope>NUCLEOTIDE SEQUENCE [LARGE SCALE GENOMIC DNA]</scope>
    <source>
        <strain evidence="1 2">ResAG-88</strain>
    </source>
</reference>
<dbReference type="AlphaFoldDB" id="A0A844RKM3"/>
<evidence type="ECO:0000313" key="2">
    <source>
        <dbReference type="Proteomes" id="UP000436429"/>
    </source>
</evidence>
<dbReference type="RefSeq" id="WP_156996204.1">
    <property type="nucleotide sequence ID" value="NZ_WPOK01000010.1"/>
</dbReference>
<dbReference type="Proteomes" id="UP000436429">
    <property type="component" value="Unassembled WGS sequence"/>
</dbReference>
<proteinExistence type="predicted"/>
<evidence type="ECO:0000313" key="1">
    <source>
        <dbReference type="EMBL" id="MVN32924.1"/>
    </source>
</evidence>
<sequence>MLGYEEKVERIELINAVTDVGRLARGLDQLLESLAHADQLDPLDVEGVLALRSISQRCAERIGDAARILEAQNEILYAEERNSAKPRENKK</sequence>
<organism evidence="1 2">
    <name type="scientific">Eggerthella lenta</name>
    <name type="common">Eubacterium lentum</name>
    <dbReference type="NCBI Taxonomy" id="84112"/>
    <lineage>
        <taxon>Bacteria</taxon>
        <taxon>Bacillati</taxon>
        <taxon>Actinomycetota</taxon>
        <taxon>Coriobacteriia</taxon>
        <taxon>Eggerthellales</taxon>
        <taxon>Eggerthellaceae</taxon>
        <taxon>Eggerthella</taxon>
    </lineage>
</organism>
<accession>A0A844RKM3</accession>
<dbReference type="EMBL" id="WPOM01000011">
    <property type="protein sequence ID" value="MVN32924.1"/>
    <property type="molecule type" value="Genomic_DNA"/>
</dbReference>
<protein>
    <submittedName>
        <fullName evidence="1">Uncharacterized protein</fullName>
    </submittedName>
</protein>
<gene>
    <name evidence="1" type="ORF">GO726_07040</name>
</gene>
<comment type="caution">
    <text evidence="1">The sequence shown here is derived from an EMBL/GenBank/DDBJ whole genome shotgun (WGS) entry which is preliminary data.</text>
</comment>